<dbReference type="EMBL" id="JAGVSJ010000003">
    <property type="protein sequence ID" value="MBX8631289.1"/>
    <property type="molecule type" value="Genomic_DNA"/>
</dbReference>
<dbReference type="InterPro" id="IPR010935">
    <property type="entry name" value="SMC_hinge"/>
</dbReference>
<keyword evidence="5 6" id="KW-0238">DNA-binding</keyword>
<dbReference type="GO" id="GO:0006260">
    <property type="term" value="P:DNA replication"/>
    <property type="evidence" value="ECO:0007669"/>
    <property type="project" value="UniProtKB-UniRule"/>
</dbReference>
<accession>A0A8J8CAM4</accession>
<dbReference type="InterPro" id="IPR011890">
    <property type="entry name" value="SMC_prok"/>
</dbReference>
<evidence type="ECO:0000259" key="7">
    <source>
        <dbReference type="SMART" id="SM00968"/>
    </source>
</evidence>
<keyword evidence="4 6" id="KW-0175">Coiled coil</keyword>
<dbReference type="InterPro" id="IPR024704">
    <property type="entry name" value="SMC"/>
</dbReference>
<evidence type="ECO:0000256" key="5">
    <source>
        <dbReference type="ARBA" id="ARBA00023125"/>
    </source>
</evidence>
<dbReference type="SUPFAM" id="SSF75553">
    <property type="entry name" value="Smc hinge domain"/>
    <property type="match status" value="1"/>
</dbReference>
<dbReference type="InterPro" id="IPR036277">
    <property type="entry name" value="SMC_hinge_sf"/>
</dbReference>
<dbReference type="NCBIfam" id="TIGR02169">
    <property type="entry name" value="SMC_prok_A"/>
    <property type="match status" value="1"/>
</dbReference>
<dbReference type="Proteomes" id="UP000750197">
    <property type="component" value="Unassembled WGS sequence"/>
</dbReference>
<evidence type="ECO:0000256" key="3">
    <source>
        <dbReference type="ARBA" id="ARBA00022840"/>
    </source>
</evidence>
<dbReference type="GO" id="GO:0005737">
    <property type="term" value="C:cytoplasm"/>
    <property type="evidence" value="ECO:0007669"/>
    <property type="project" value="UniProtKB-SubCell"/>
</dbReference>
<dbReference type="Gene3D" id="3.40.50.300">
    <property type="entry name" value="P-loop containing nucleotide triphosphate hydrolases"/>
    <property type="match status" value="2"/>
</dbReference>
<feature type="coiled-coil region" evidence="6">
    <location>
        <begin position="172"/>
        <end position="287"/>
    </location>
</feature>
<keyword evidence="3 6" id="KW-0067">ATP-binding</keyword>
<dbReference type="GO" id="GO:0016887">
    <property type="term" value="F:ATP hydrolysis activity"/>
    <property type="evidence" value="ECO:0007669"/>
    <property type="project" value="InterPro"/>
</dbReference>
<feature type="binding site" evidence="6">
    <location>
        <begin position="32"/>
        <end position="39"/>
    </location>
    <ligand>
        <name>ATP</name>
        <dbReference type="ChEBI" id="CHEBI:30616"/>
    </ligand>
</feature>
<comment type="function">
    <text evidence="6">Required for chromosome condensation and partitioning.</text>
</comment>
<keyword evidence="1 6" id="KW-0963">Cytoplasm</keyword>
<dbReference type="GO" id="GO:0005694">
    <property type="term" value="C:chromosome"/>
    <property type="evidence" value="ECO:0007669"/>
    <property type="project" value="InterPro"/>
</dbReference>
<evidence type="ECO:0000256" key="4">
    <source>
        <dbReference type="ARBA" id="ARBA00023054"/>
    </source>
</evidence>
<dbReference type="Gene3D" id="3.30.70.1620">
    <property type="match status" value="1"/>
</dbReference>
<dbReference type="GO" id="GO:0007059">
    <property type="term" value="P:chromosome segregation"/>
    <property type="evidence" value="ECO:0007669"/>
    <property type="project" value="UniProtKB-UniRule"/>
</dbReference>
<reference evidence="8" key="1">
    <citation type="submission" date="2021-04" db="EMBL/GenBank/DDBJ databases">
        <title>Genomic insights into ecological role and evolution of a novel Thermoplasmata order Candidatus Sysuiplasmatales.</title>
        <authorList>
            <person name="Yuan Y."/>
        </authorList>
    </citation>
    <scope>NUCLEOTIDE SEQUENCE</scope>
    <source>
        <strain evidence="9">TUT19-bin139</strain>
        <strain evidence="8">YP2-bin.285</strain>
    </source>
</reference>
<name>A0A8J8CAM4_9ARCH</name>
<dbReference type="NCBIfam" id="TIGR02168">
    <property type="entry name" value="SMC_prok_B"/>
    <property type="match status" value="1"/>
</dbReference>
<dbReference type="SUPFAM" id="SSF52540">
    <property type="entry name" value="P-loop containing nucleoside triphosphate hydrolases"/>
    <property type="match status" value="1"/>
</dbReference>
<dbReference type="PIRSF" id="PIRSF005719">
    <property type="entry name" value="SMC"/>
    <property type="match status" value="1"/>
</dbReference>
<evidence type="ECO:0000256" key="6">
    <source>
        <dbReference type="HAMAP-Rule" id="MF_01894"/>
    </source>
</evidence>
<dbReference type="HAMAP" id="MF_01894">
    <property type="entry name" value="Smc_prok"/>
    <property type="match status" value="1"/>
</dbReference>
<organism evidence="8 10">
    <name type="scientific">Candidatus Sysuiplasma superficiale</name>
    <dbReference type="NCBI Taxonomy" id="2823368"/>
    <lineage>
        <taxon>Archaea</taxon>
        <taxon>Methanobacteriati</taxon>
        <taxon>Thermoplasmatota</taxon>
        <taxon>Thermoplasmata</taxon>
        <taxon>Candidatus Sysuiplasmatales</taxon>
        <taxon>Candidatus Sysuiplasmataceae</taxon>
        <taxon>Candidatus Sysuiplasma</taxon>
    </lineage>
</organism>
<feature type="coiled-coil region" evidence="6">
    <location>
        <begin position="694"/>
        <end position="784"/>
    </location>
</feature>
<dbReference type="AlphaFoldDB" id="A0A8J8CAM4"/>
<evidence type="ECO:0000313" key="10">
    <source>
        <dbReference type="Proteomes" id="UP000716004"/>
    </source>
</evidence>
<evidence type="ECO:0000313" key="8">
    <source>
        <dbReference type="EMBL" id="MBX8631289.1"/>
    </source>
</evidence>
<dbReference type="SMART" id="SM00968">
    <property type="entry name" value="SMC_hinge"/>
    <property type="match status" value="1"/>
</dbReference>
<feature type="coiled-coil region" evidence="6">
    <location>
        <begin position="811"/>
        <end position="904"/>
    </location>
</feature>
<dbReference type="GO" id="GO:0030261">
    <property type="term" value="P:chromosome condensation"/>
    <property type="evidence" value="ECO:0007669"/>
    <property type="project" value="InterPro"/>
</dbReference>
<comment type="domain">
    <text evidence="6">Contains large globular domains required for ATP hydrolysis at each terminus and a third globular domain forming a flexible hinge near the middle of the molecule. These domains are separated by coiled-coil structures.</text>
</comment>
<dbReference type="SUPFAM" id="SSF90257">
    <property type="entry name" value="Myosin rod fragments"/>
    <property type="match status" value="1"/>
</dbReference>
<dbReference type="Gene3D" id="1.10.287.1490">
    <property type="match status" value="1"/>
</dbReference>
<evidence type="ECO:0000256" key="1">
    <source>
        <dbReference type="ARBA" id="ARBA00022490"/>
    </source>
</evidence>
<dbReference type="Gene3D" id="1.20.1060.20">
    <property type="match status" value="1"/>
</dbReference>
<dbReference type="Pfam" id="PF06470">
    <property type="entry name" value="SMC_hinge"/>
    <property type="match status" value="1"/>
</dbReference>
<dbReference type="Pfam" id="PF02463">
    <property type="entry name" value="SMC_N"/>
    <property type="match status" value="1"/>
</dbReference>
<dbReference type="InterPro" id="IPR003395">
    <property type="entry name" value="RecF/RecN/SMC_N"/>
</dbReference>
<feature type="coiled-coil region" evidence="6">
    <location>
        <begin position="996"/>
        <end position="1023"/>
    </location>
</feature>
<feature type="coiled-coil region" evidence="6">
    <location>
        <begin position="317"/>
        <end position="379"/>
    </location>
</feature>
<dbReference type="GO" id="GO:0005524">
    <property type="term" value="F:ATP binding"/>
    <property type="evidence" value="ECO:0007669"/>
    <property type="project" value="UniProtKB-UniRule"/>
</dbReference>
<dbReference type="GO" id="GO:0003677">
    <property type="term" value="F:DNA binding"/>
    <property type="evidence" value="ECO:0007669"/>
    <property type="project" value="UniProtKB-UniRule"/>
</dbReference>
<dbReference type="PANTHER" id="PTHR43977">
    <property type="entry name" value="STRUCTURAL MAINTENANCE OF CHROMOSOMES PROTEIN 3"/>
    <property type="match status" value="1"/>
</dbReference>
<dbReference type="GO" id="GO:0007062">
    <property type="term" value="P:sister chromatid cohesion"/>
    <property type="evidence" value="ECO:0007669"/>
    <property type="project" value="InterPro"/>
</dbReference>
<comment type="caution">
    <text evidence="8">The sequence shown here is derived from an EMBL/GenBank/DDBJ whole genome shotgun (WGS) entry which is preliminary data.</text>
</comment>
<feature type="domain" description="SMC hinge" evidence="7">
    <location>
        <begin position="533"/>
        <end position="649"/>
    </location>
</feature>
<evidence type="ECO:0000256" key="2">
    <source>
        <dbReference type="ARBA" id="ARBA00022741"/>
    </source>
</evidence>
<keyword evidence="2 6" id="KW-0547">Nucleotide-binding</keyword>
<gene>
    <name evidence="6 8" type="primary">smc</name>
    <name evidence="8" type="ORF">J9259_02025</name>
    <name evidence="9" type="ORF">KIY12_02475</name>
</gene>
<comment type="subcellular location">
    <subcellularLocation>
        <location evidence="6">Cytoplasm</location>
    </subcellularLocation>
</comment>
<sequence>MYLKEITLENFKSFARRVKVPLHPGYTVITGPNGSGKSNISDAILFVLGPKSSKVIRAGKLTDLIYNGGKSKNPASYVTVSVTFDNTDRTIPIDADDVVFTRTVRRSGEGDGYTSYFYVNDRRSSLSEFDTLLREAKLSADGYNFVQQGDITRIIEMGNTERRKILDDIAGITAFDTEIENAEKERVQVENNLMAADTVLRELNSELRKLESEKKAAERYVAEKRRLDNAKLTLAMKRLATAEEEMRSVREQIDSYEKQAAALKEGVETRKTELLRIEEELRKKDEELNNSGGKESRELREKLDAAKIARARNSDAAATSRIELEEMKDELRNSRKLFSEREKELGRFKKELSEADEKLSVLQDSLSRKNAGLQDLERNLVEGDDISLKIQKERNSLLITLTDIQGRIRDMQLDLDRLSDSIDRDARTLATLEEKKSAKDFEFRDIVWQLKEAGKTGREKEDELKSCQDSFNLKKRQEETLSSSVAELEKEIKQLTREYERAKAQIDAKSDVRGGGTLALRAVMEARDKGEIRGIYGTIAELCRIEDEYVDAVYSASGQRMQAVVVEDDAAAAACIALIKRAGLGRLTFLPLNKMIEGRPRGKAVMVRPQTLGFLLDHIQFEEKFRAAMWYVFGDTLAVRNMDELRRLMGGIRLVTVDGDIAEASGAMIGGSVDRSTGKAASEKSRLDEIGSRLRSALKESEEKSSELNSVRSELQLIEERIRSIRSTMGESTVSVTALGNQKAQIEKELNSLTFEISKLKGSLAEAETRQSEMRKALEAARGQESLLEGQLDLKSKELLNDKPKDISNRITQLREEVRSLSERIQELKVDVGSRRTELQYKEREVAEIERNISSLSDRIREKEEKIREYDAAAEKSGIEVSALQKMEDELFRSQSAIREQRDRLVQSRISVNAEISRMSEKIETMSDLKVKLKTAIVEIEGRMKEIRTEIETLSASGAQRIEEGATMDKLKDIISEAEKNLAAIGGVNMLAIESYDHTRARCESLEAEISSFAERKKSLLNLVEEINRKKRSGLLSVFSSINSNFCTIYSQLSGGSEGELVLENSADPLQGGLLIRVRQKERKTLRIEALSGGEKSLAALAFIFAIQQYDPSPVYVLDEVDMFLDGINTEAVSKMVRGLSHTAQFLQISLRKVTLNSADRLIGVTKQLSGVSEVFLREMPEENEAQRPEMQGVEE</sequence>
<dbReference type="Proteomes" id="UP000716004">
    <property type="component" value="Unassembled WGS sequence"/>
</dbReference>
<comment type="subunit">
    <text evidence="6">Homodimer.</text>
</comment>
<feature type="coiled-coil region" evidence="6">
    <location>
        <begin position="478"/>
        <end position="512"/>
    </location>
</feature>
<feature type="coiled-coil region" evidence="6">
    <location>
        <begin position="930"/>
        <end position="957"/>
    </location>
</feature>
<protein>
    <recommendedName>
        <fullName evidence="6">Chromosome partition protein Smc</fullName>
    </recommendedName>
</protein>
<proteinExistence type="inferred from homology"/>
<dbReference type="InterPro" id="IPR027417">
    <property type="entry name" value="P-loop_NTPase"/>
</dbReference>
<evidence type="ECO:0000313" key="9">
    <source>
        <dbReference type="EMBL" id="MBX8643582.1"/>
    </source>
</evidence>
<comment type="similarity">
    <text evidence="6">Belongs to the SMC family.</text>
</comment>
<dbReference type="EMBL" id="JAHEAC010000012">
    <property type="protein sequence ID" value="MBX8643582.1"/>
    <property type="molecule type" value="Genomic_DNA"/>
</dbReference>